<evidence type="ECO:0000256" key="10">
    <source>
        <dbReference type="ARBA" id="ARBA00023128"/>
    </source>
</evidence>
<dbReference type="GeneID" id="19591596"/>
<keyword evidence="9 12" id="KW-0406">Ion transport</keyword>
<comment type="similarity">
    <text evidence="2 12">Belongs to the ATPase protein 8 family.</text>
</comment>
<evidence type="ECO:0000256" key="12">
    <source>
        <dbReference type="RuleBase" id="RU003661"/>
    </source>
</evidence>
<proteinExistence type="inferred from homology"/>
<name>A0A059SWE2_9HEMI</name>
<keyword evidence="10 12" id="KW-0496">Mitochondrion</keyword>
<dbReference type="GO" id="GO:0031966">
    <property type="term" value="C:mitochondrial membrane"/>
    <property type="evidence" value="ECO:0007669"/>
    <property type="project" value="UniProtKB-SubCell"/>
</dbReference>
<dbReference type="AlphaFoldDB" id="A0A059SWE2"/>
<comment type="subunit">
    <text evidence="3">F-type ATPases have 2 components, CF(1) - the catalytic core - and CF(0) - the membrane proton channel.</text>
</comment>
<evidence type="ECO:0000256" key="2">
    <source>
        <dbReference type="ARBA" id="ARBA00008892"/>
    </source>
</evidence>
<evidence type="ECO:0000256" key="11">
    <source>
        <dbReference type="ARBA" id="ARBA00023136"/>
    </source>
</evidence>
<evidence type="ECO:0000256" key="3">
    <source>
        <dbReference type="ARBA" id="ARBA00011291"/>
    </source>
</evidence>
<dbReference type="Pfam" id="PF00895">
    <property type="entry name" value="ATP-synt_8"/>
    <property type="match status" value="1"/>
</dbReference>
<dbReference type="EMBL" id="KF752445">
    <property type="protein sequence ID" value="AHF21747.1"/>
    <property type="molecule type" value="Genomic_DNA"/>
</dbReference>
<evidence type="ECO:0000256" key="13">
    <source>
        <dbReference type="SAM" id="Phobius"/>
    </source>
</evidence>
<evidence type="ECO:0000256" key="6">
    <source>
        <dbReference type="ARBA" id="ARBA00022692"/>
    </source>
</evidence>
<geneLocation type="mitochondrion" evidence="14"/>
<accession>A0A059SWE2</accession>
<dbReference type="CTD" id="4509"/>
<evidence type="ECO:0000256" key="7">
    <source>
        <dbReference type="ARBA" id="ARBA00022781"/>
    </source>
</evidence>
<evidence type="ECO:0000256" key="1">
    <source>
        <dbReference type="ARBA" id="ARBA00004304"/>
    </source>
</evidence>
<dbReference type="GO" id="GO:0015986">
    <property type="term" value="P:proton motive force-driven ATP synthesis"/>
    <property type="evidence" value="ECO:0007669"/>
    <property type="project" value="InterPro"/>
</dbReference>
<keyword evidence="5 12" id="KW-0138">CF(0)</keyword>
<evidence type="ECO:0000256" key="8">
    <source>
        <dbReference type="ARBA" id="ARBA00022989"/>
    </source>
</evidence>
<evidence type="ECO:0000256" key="5">
    <source>
        <dbReference type="ARBA" id="ARBA00022547"/>
    </source>
</evidence>
<keyword evidence="4 12" id="KW-0813">Transport</keyword>
<dbReference type="RefSeq" id="YP_009040486.1">
    <property type="nucleotide sequence ID" value="NC_024264.1"/>
</dbReference>
<reference evidence="14" key="2">
    <citation type="journal article" date="2014" name="Mitochondrial DNA">
        <title>The complete mitochondrial genome of an assassin bug Peirates arcuatus (Hemiptera: Reduviidae).</title>
        <authorList>
            <person name="Zhao G."/>
            <person name="Li H."/>
            <person name="Song F."/>
            <person name="Cai W."/>
        </authorList>
    </citation>
    <scope>NUCLEOTIDE SEQUENCE</scope>
</reference>
<protein>
    <recommendedName>
        <fullName evidence="12">ATP synthase complex subunit 8</fullName>
    </recommendedName>
</protein>
<reference evidence="14" key="1">
    <citation type="submission" date="2013-10" db="EMBL/GenBank/DDBJ databases">
        <authorList>
            <person name="Zhao G.Y."/>
            <person name="Cai W.Z."/>
        </authorList>
    </citation>
    <scope>NUCLEOTIDE SEQUENCE</scope>
</reference>
<dbReference type="GO" id="GO:0015078">
    <property type="term" value="F:proton transmembrane transporter activity"/>
    <property type="evidence" value="ECO:0007669"/>
    <property type="project" value="InterPro"/>
</dbReference>
<comment type="subcellular location">
    <subcellularLocation>
        <location evidence="1 12">Mitochondrion membrane</location>
        <topology evidence="1 12">Single-pass membrane protein</topology>
    </subcellularLocation>
</comment>
<sequence>MPQMAPLWWSILFLTFFVSFLMMCIIMHFQNTQESAKTLKETPEIKMMNWKW</sequence>
<keyword evidence="6 12" id="KW-0812">Transmembrane</keyword>
<dbReference type="InterPro" id="IPR001421">
    <property type="entry name" value="ATP8_metazoa"/>
</dbReference>
<keyword evidence="8 13" id="KW-1133">Transmembrane helix</keyword>
<evidence type="ECO:0000256" key="4">
    <source>
        <dbReference type="ARBA" id="ARBA00022448"/>
    </source>
</evidence>
<gene>
    <name evidence="14" type="primary">ATP8</name>
</gene>
<keyword evidence="7 12" id="KW-0375">Hydrogen ion transport</keyword>
<keyword evidence="11 13" id="KW-0472">Membrane</keyword>
<dbReference type="GO" id="GO:0045259">
    <property type="term" value="C:proton-transporting ATP synthase complex"/>
    <property type="evidence" value="ECO:0007669"/>
    <property type="project" value="UniProtKB-KW"/>
</dbReference>
<evidence type="ECO:0000313" key="14">
    <source>
        <dbReference type="EMBL" id="AHF21747.1"/>
    </source>
</evidence>
<organism evidence="14">
    <name type="scientific">Peirates arcuatus</name>
    <dbReference type="NCBI Taxonomy" id="1442416"/>
    <lineage>
        <taxon>Eukaryota</taxon>
        <taxon>Metazoa</taxon>
        <taxon>Ecdysozoa</taxon>
        <taxon>Arthropoda</taxon>
        <taxon>Hexapoda</taxon>
        <taxon>Insecta</taxon>
        <taxon>Pterygota</taxon>
        <taxon>Neoptera</taxon>
        <taxon>Paraneoptera</taxon>
        <taxon>Hemiptera</taxon>
        <taxon>Heteroptera</taxon>
        <taxon>Panheteroptera</taxon>
        <taxon>Cimicomorpha</taxon>
        <taxon>Reduviidae</taxon>
        <taxon>Peiratinae</taxon>
        <taxon>Peirates</taxon>
    </lineage>
</organism>
<evidence type="ECO:0000256" key="9">
    <source>
        <dbReference type="ARBA" id="ARBA00023065"/>
    </source>
</evidence>
<feature type="transmembrane region" description="Helical" evidence="13">
    <location>
        <begin position="6"/>
        <end position="29"/>
    </location>
</feature>